<organism evidence="1">
    <name type="scientific">Neurospora crassa</name>
    <dbReference type="NCBI Taxonomy" id="5141"/>
    <lineage>
        <taxon>Eukaryota</taxon>
        <taxon>Fungi</taxon>
        <taxon>Dikarya</taxon>
        <taxon>Ascomycota</taxon>
        <taxon>Pezizomycotina</taxon>
        <taxon>Sordariomycetes</taxon>
        <taxon>Sordariomycetidae</taxon>
        <taxon>Sordariales</taxon>
        <taxon>Sordariaceae</taxon>
        <taxon>Neurospora</taxon>
    </lineage>
</organism>
<accession>Q6MW20</accession>
<dbReference type="AlphaFoldDB" id="Q6MW20"/>
<proteinExistence type="predicted"/>
<dbReference type="EMBL" id="BX842618">
    <property type="protein sequence ID" value="CAE76112.1"/>
    <property type="molecule type" value="Genomic_DNA"/>
</dbReference>
<protein>
    <submittedName>
        <fullName evidence="1">Uncharacterized protein B13M13.030</fullName>
    </submittedName>
</protein>
<reference evidence="1" key="2">
    <citation type="submission" date="2003-11" db="EMBL/GenBank/DDBJ databases">
        <authorList>
            <person name="German Neurospora genome project"/>
        </authorList>
    </citation>
    <scope>NUCLEOTIDE SEQUENCE</scope>
</reference>
<name>Q6MW20_NEUCS</name>
<gene>
    <name evidence="1" type="primary">B13M13.030</name>
</gene>
<sequence>MAYLAYLLSMRGIQIGSPSILFIVGPTTLDLFWPLPGHIILHVHNMLRCSAHALVGLNACFLTETFFCLTSQTFLYIPTTSWDAKVNPGTVTTRTVATTPFCEHTQIDPLVAKVSAARSPSSVCLIYISATSTVYAPTQDSASPCPGKEGSFAAAPNTRGSINYYSKPRFCLIEGVLMLHLPAILGLDEVLQYKRLVINYNPRYFHLRDVDLHPGPATLYGRLSDEPWFQAEHQESSPAWPLPLVPTS</sequence>
<evidence type="ECO:0000313" key="1">
    <source>
        <dbReference type="EMBL" id="CAE76112.1"/>
    </source>
</evidence>
<reference evidence="1" key="1">
    <citation type="submission" date="2003-11" db="EMBL/GenBank/DDBJ databases">
        <authorList>
            <person name="Schulte U."/>
            <person name="Aign V."/>
            <person name="Hoheisel J."/>
            <person name="Brandt P."/>
            <person name="Fartmann B."/>
            <person name="Holland R."/>
            <person name="Nyakatura G."/>
            <person name="Mewes H.W."/>
            <person name="Mannhaupt G."/>
        </authorList>
    </citation>
    <scope>NUCLEOTIDE SEQUENCE</scope>
</reference>